<protein>
    <recommendedName>
        <fullName evidence="6">Dpy-30 histone methyltransferase complex regulatory subunit</fullName>
    </recommendedName>
</protein>
<comment type="caution">
    <text evidence="4">The sequence shown here is derived from an EMBL/GenBank/DDBJ whole genome shotgun (WGS) entry which is preliminary data.</text>
</comment>
<comment type="subcellular location">
    <subcellularLocation>
        <location evidence="1">Nucleus</location>
    </subcellularLocation>
</comment>
<dbReference type="OrthoDB" id="417678at2759"/>
<accession>A0A507DS82</accession>
<keyword evidence="3" id="KW-0539">Nucleus</keyword>
<keyword evidence="5" id="KW-1185">Reference proteome</keyword>
<dbReference type="AlphaFoldDB" id="A0A507DS82"/>
<dbReference type="GO" id="GO:0005634">
    <property type="term" value="C:nucleus"/>
    <property type="evidence" value="ECO:0007669"/>
    <property type="project" value="UniProtKB-SubCell"/>
</dbReference>
<dbReference type="InterPro" id="IPR007858">
    <property type="entry name" value="Dpy-30_motif"/>
</dbReference>
<organism evidence="4 5">
    <name type="scientific">Chytriomyces confervae</name>
    <dbReference type="NCBI Taxonomy" id="246404"/>
    <lineage>
        <taxon>Eukaryota</taxon>
        <taxon>Fungi</taxon>
        <taxon>Fungi incertae sedis</taxon>
        <taxon>Chytridiomycota</taxon>
        <taxon>Chytridiomycota incertae sedis</taxon>
        <taxon>Chytridiomycetes</taxon>
        <taxon>Chytridiales</taxon>
        <taxon>Chytriomycetaceae</taxon>
        <taxon>Chytriomyces</taxon>
    </lineage>
</organism>
<name>A0A507DS82_9FUNG</name>
<dbReference type="CDD" id="cd22965">
    <property type="entry name" value="DD_DPY30_SDC1"/>
    <property type="match status" value="1"/>
</dbReference>
<evidence type="ECO:0008006" key="6">
    <source>
        <dbReference type="Google" id="ProtNLM"/>
    </source>
</evidence>
<dbReference type="Gene3D" id="1.20.890.10">
    <property type="entry name" value="cAMP-dependent protein kinase regulatory subunit, dimerization-anchoring domain"/>
    <property type="match status" value="1"/>
</dbReference>
<comment type="similarity">
    <text evidence="2">Belongs to the dpy-30 family.</text>
</comment>
<evidence type="ECO:0000313" key="5">
    <source>
        <dbReference type="Proteomes" id="UP000320333"/>
    </source>
</evidence>
<dbReference type="STRING" id="246404.A0A507DS82"/>
<proteinExistence type="inferred from homology"/>
<sequence length="81" mass="8970">MKTPDSACLTRALIDTVQSEKELLNVKLQPQSLPPRSYLEQTVVPVLIEGLKCVAKERPQNPTEFLGMFLLKNCGATNKNA</sequence>
<evidence type="ECO:0000256" key="3">
    <source>
        <dbReference type="ARBA" id="ARBA00023242"/>
    </source>
</evidence>
<dbReference type="InterPro" id="IPR049629">
    <property type="entry name" value="DPY30_SDC1_DD"/>
</dbReference>
<evidence type="ECO:0000313" key="4">
    <source>
        <dbReference type="EMBL" id="TPX54594.1"/>
    </source>
</evidence>
<dbReference type="Pfam" id="PF05186">
    <property type="entry name" value="Dpy-30"/>
    <property type="match status" value="1"/>
</dbReference>
<evidence type="ECO:0000256" key="1">
    <source>
        <dbReference type="ARBA" id="ARBA00004123"/>
    </source>
</evidence>
<dbReference type="Proteomes" id="UP000320333">
    <property type="component" value="Unassembled WGS sequence"/>
</dbReference>
<evidence type="ECO:0000256" key="2">
    <source>
        <dbReference type="ARBA" id="ARBA00010849"/>
    </source>
</evidence>
<gene>
    <name evidence="4" type="ORF">CcCBS67573_g09559</name>
</gene>
<dbReference type="EMBL" id="QEAP01000887">
    <property type="protein sequence ID" value="TPX54594.1"/>
    <property type="molecule type" value="Genomic_DNA"/>
</dbReference>
<reference evidence="4 5" key="1">
    <citation type="journal article" date="2019" name="Sci. Rep.">
        <title>Comparative genomics of chytrid fungi reveal insights into the obligate biotrophic and pathogenic lifestyle of Synchytrium endobioticum.</title>
        <authorList>
            <person name="van de Vossenberg B.T.L.H."/>
            <person name="Warris S."/>
            <person name="Nguyen H.D.T."/>
            <person name="van Gent-Pelzer M.P.E."/>
            <person name="Joly D.L."/>
            <person name="van de Geest H.C."/>
            <person name="Bonants P.J.M."/>
            <person name="Smith D.S."/>
            <person name="Levesque C.A."/>
            <person name="van der Lee T.A.J."/>
        </authorList>
    </citation>
    <scope>NUCLEOTIDE SEQUENCE [LARGE SCALE GENOMIC DNA]</scope>
    <source>
        <strain evidence="4 5">CBS 675.73</strain>
    </source>
</reference>